<protein>
    <submittedName>
        <fullName evidence="3">Uncharacterized protein</fullName>
    </submittedName>
</protein>
<reference evidence="3" key="1">
    <citation type="submission" date="2021-02" db="EMBL/GenBank/DDBJ databases">
        <authorList>
            <person name="Dougan E. K."/>
            <person name="Rhodes N."/>
            <person name="Thang M."/>
            <person name="Chan C."/>
        </authorList>
    </citation>
    <scope>NUCLEOTIDE SEQUENCE</scope>
</reference>
<evidence type="ECO:0000256" key="2">
    <source>
        <dbReference type="SAM" id="MobiDB-lite"/>
    </source>
</evidence>
<feature type="region of interest" description="Disordered" evidence="2">
    <location>
        <begin position="182"/>
        <end position="233"/>
    </location>
</feature>
<feature type="coiled-coil region" evidence="1">
    <location>
        <begin position="88"/>
        <end position="137"/>
    </location>
</feature>
<dbReference type="Proteomes" id="UP000604046">
    <property type="component" value="Unassembled WGS sequence"/>
</dbReference>
<gene>
    <name evidence="3" type="ORF">SNAT2548_LOCUS26102</name>
</gene>
<keyword evidence="4" id="KW-1185">Reference proteome</keyword>
<feature type="region of interest" description="Disordered" evidence="2">
    <location>
        <begin position="246"/>
        <end position="289"/>
    </location>
</feature>
<sequence>MVETLDENLPNDEVSIDGVQLVASPTKESACVQVEEPLPGEQGDGLDSVRSELEELRSLSEGSAEWAEAKARLDAAVQAAVTAGCAQAELLEARAREAEAEMGSAGEELTGAAARKARKLRLEAERLRGEANVERERAARLGQALRRALLGKKKADESASITVELEDDAEDVNGKLAAKNVGAVQVRKTSKKRVRKKASTSSSSKAKKRKKEVKNREAMRKKAEEAARRWQERDDQLEASIRVVEQRGAKAAAEKEAQRRAEKERMLRERLRREARSRSRRRRRRRSPS</sequence>
<evidence type="ECO:0000256" key="1">
    <source>
        <dbReference type="SAM" id="Coils"/>
    </source>
</evidence>
<comment type="caution">
    <text evidence="3">The sequence shown here is derived from an EMBL/GenBank/DDBJ whole genome shotgun (WGS) entry which is preliminary data.</text>
</comment>
<proteinExistence type="predicted"/>
<organism evidence="3 4">
    <name type="scientific">Symbiodinium natans</name>
    <dbReference type="NCBI Taxonomy" id="878477"/>
    <lineage>
        <taxon>Eukaryota</taxon>
        <taxon>Sar</taxon>
        <taxon>Alveolata</taxon>
        <taxon>Dinophyceae</taxon>
        <taxon>Suessiales</taxon>
        <taxon>Symbiodiniaceae</taxon>
        <taxon>Symbiodinium</taxon>
    </lineage>
</organism>
<feature type="compositionally biased region" description="Basic and acidic residues" evidence="2">
    <location>
        <begin position="246"/>
        <end position="277"/>
    </location>
</feature>
<evidence type="ECO:0000313" key="3">
    <source>
        <dbReference type="EMBL" id="CAE7466982.1"/>
    </source>
</evidence>
<name>A0A812S8T1_9DINO</name>
<evidence type="ECO:0000313" key="4">
    <source>
        <dbReference type="Proteomes" id="UP000604046"/>
    </source>
</evidence>
<feature type="compositionally biased region" description="Basic residues" evidence="2">
    <location>
        <begin position="188"/>
        <end position="198"/>
    </location>
</feature>
<dbReference type="OrthoDB" id="447594at2759"/>
<keyword evidence="1" id="KW-0175">Coiled coil</keyword>
<accession>A0A812S8T1</accession>
<dbReference type="EMBL" id="CAJNDS010002418">
    <property type="protein sequence ID" value="CAE7466982.1"/>
    <property type="molecule type" value="Genomic_DNA"/>
</dbReference>
<dbReference type="AlphaFoldDB" id="A0A812S8T1"/>
<feature type="compositionally biased region" description="Basic residues" evidence="2">
    <location>
        <begin position="278"/>
        <end position="289"/>
    </location>
</feature>
<feature type="compositionally biased region" description="Basic and acidic residues" evidence="2">
    <location>
        <begin position="214"/>
        <end position="233"/>
    </location>
</feature>